<name>A0A3P8Q852_ASTCA</name>
<dbReference type="PANTHER" id="PTHR19143:SF225">
    <property type="entry name" value="MICROFIBRIL-ASSOCIATED GLYCOPROTEIN 4"/>
    <property type="match status" value="1"/>
</dbReference>
<dbReference type="InterPro" id="IPR050373">
    <property type="entry name" value="Fibrinogen_C-term_domain"/>
</dbReference>
<dbReference type="Bgee" id="ENSACLG00000017467">
    <property type="expression patterns" value="Expressed in anal fin"/>
</dbReference>
<proteinExistence type="predicted"/>
<dbReference type="InterPro" id="IPR014716">
    <property type="entry name" value="Fibrinogen_a/b/g_C_1"/>
</dbReference>
<dbReference type="Gene3D" id="3.90.215.10">
    <property type="entry name" value="Gamma Fibrinogen, chain A, domain 1"/>
    <property type="match status" value="1"/>
</dbReference>
<dbReference type="SUPFAM" id="SSF56496">
    <property type="entry name" value="Fibrinogen C-terminal domain-like"/>
    <property type="match status" value="1"/>
</dbReference>
<dbReference type="PANTHER" id="PTHR19143">
    <property type="entry name" value="FIBRINOGEN/TENASCIN/ANGIOPOEITIN"/>
    <property type="match status" value="1"/>
</dbReference>
<keyword evidence="1" id="KW-0732">Signal</keyword>
<dbReference type="GO" id="GO:0048251">
    <property type="term" value="P:elastic fiber assembly"/>
    <property type="evidence" value="ECO:0007669"/>
    <property type="project" value="TreeGrafter"/>
</dbReference>
<dbReference type="SMART" id="SM00186">
    <property type="entry name" value="FBG"/>
    <property type="match status" value="1"/>
</dbReference>
<evidence type="ECO:0000313" key="4">
    <source>
        <dbReference type="Proteomes" id="UP000265100"/>
    </source>
</evidence>
<dbReference type="PROSITE" id="PS51406">
    <property type="entry name" value="FIBRINOGEN_C_2"/>
    <property type="match status" value="1"/>
</dbReference>
<protein>
    <recommendedName>
        <fullName evidence="2">Fibrinogen C-terminal domain-containing protein</fullName>
    </recommendedName>
</protein>
<dbReference type="Pfam" id="PF00147">
    <property type="entry name" value="Fibrinogen_C"/>
    <property type="match status" value="1"/>
</dbReference>
<dbReference type="Proteomes" id="UP000265100">
    <property type="component" value="Chromosome 8"/>
</dbReference>
<gene>
    <name evidence="3" type="primary">MFAP4</name>
</gene>
<dbReference type="GO" id="GO:0005615">
    <property type="term" value="C:extracellular space"/>
    <property type="evidence" value="ECO:0007669"/>
    <property type="project" value="TreeGrafter"/>
</dbReference>
<organism evidence="3 4">
    <name type="scientific">Astatotilapia calliptera</name>
    <name type="common">Eastern happy</name>
    <name type="synonym">Chromis callipterus</name>
    <dbReference type="NCBI Taxonomy" id="8154"/>
    <lineage>
        <taxon>Eukaryota</taxon>
        <taxon>Metazoa</taxon>
        <taxon>Chordata</taxon>
        <taxon>Craniata</taxon>
        <taxon>Vertebrata</taxon>
        <taxon>Euteleostomi</taxon>
        <taxon>Actinopterygii</taxon>
        <taxon>Neopterygii</taxon>
        <taxon>Teleostei</taxon>
        <taxon>Neoteleostei</taxon>
        <taxon>Acanthomorphata</taxon>
        <taxon>Ovalentaria</taxon>
        <taxon>Cichlomorphae</taxon>
        <taxon>Cichliformes</taxon>
        <taxon>Cichlidae</taxon>
        <taxon>African cichlids</taxon>
        <taxon>Pseudocrenilabrinae</taxon>
        <taxon>Haplochromini</taxon>
        <taxon>Astatotilapia</taxon>
    </lineage>
</organism>
<evidence type="ECO:0000256" key="1">
    <source>
        <dbReference type="SAM" id="SignalP"/>
    </source>
</evidence>
<feature type="chain" id="PRO_5044211091" description="Fibrinogen C-terminal domain-containing protein" evidence="1">
    <location>
        <begin position="20"/>
        <end position="227"/>
    </location>
</feature>
<dbReference type="CDD" id="cd00087">
    <property type="entry name" value="FReD"/>
    <property type="match status" value="1"/>
</dbReference>
<dbReference type="Ensembl" id="ENSACLT00000026281.2">
    <property type="protein sequence ID" value="ENSACLP00000025670.2"/>
    <property type="gene ID" value="ENSACLG00000017467.2"/>
</dbReference>
<sequence>MKLPAVFIVLLLAPALTSCTELIQPRDCSDIRRQDRSQSSGVYTIYPLGERSAVQVFQRRMDGTVNFYRPWDQYKMGFGDAAGEYWLGLDVINIMTSKQKSELLVDMEDFEGKKVFARYSSFKVDAECDGYKLTVTGFKDGGAGDALSTHNGQKFSTFDKDQDTWSGNCAKLYLGAFWYNTCHNANPNGVYRWGADGTIFAVGVAWQQWKGYDYSLKTISMKIRPVQ</sequence>
<dbReference type="STRING" id="8154.ENSACLP00000025670"/>
<dbReference type="GeneTree" id="ENSGT00940000154615"/>
<dbReference type="OMA" id="KECHNAN"/>
<reference evidence="3" key="1">
    <citation type="submission" date="2018-05" db="EMBL/GenBank/DDBJ databases">
        <authorList>
            <person name="Datahose"/>
        </authorList>
    </citation>
    <scope>NUCLEOTIDE SEQUENCE</scope>
</reference>
<dbReference type="InterPro" id="IPR002181">
    <property type="entry name" value="Fibrinogen_a/b/g_C_dom"/>
</dbReference>
<dbReference type="PROSITE" id="PS51257">
    <property type="entry name" value="PROKAR_LIPOPROTEIN"/>
    <property type="match status" value="1"/>
</dbReference>
<evidence type="ECO:0000259" key="2">
    <source>
        <dbReference type="PROSITE" id="PS51406"/>
    </source>
</evidence>
<feature type="domain" description="Fibrinogen C-terminal" evidence="2">
    <location>
        <begin position="19"/>
        <end position="227"/>
    </location>
</feature>
<evidence type="ECO:0000313" key="3">
    <source>
        <dbReference type="Ensembl" id="ENSACLP00000025670.2"/>
    </source>
</evidence>
<reference evidence="3" key="3">
    <citation type="submission" date="2025-09" db="UniProtKB">
        <authorList>
            <consortium name="Ensembl"/>
        </authorList>
    </citation>
    <scope>IDENTIFICATION</scope>
</reference>
<accession>A0A3P8Q852</accession>
<feature type="signal peptide" evidence="1">
    <location>
        <begin position="1"/>
        <end position="19"/>
    </location>
</feature>
<reference evidence="3" key="2">
    <citation type="submission" date="2025-08" db="UniProtKB">
        <authorList>
            <consortium name="Ensembl"/>
        </authorList>
    </citation>
    <scope>IDENTIFICATION</scope>
</reference>
<dbReference type="AlphaFoldDB" id="A0A3P8Q852"/>
<keyword evidence="4" id="KW-1185">Reference proteome</keyword>
<dbReference type="InterPro" id="IPR036056">
    <property type="entry name" value="Fibrinogen-like_C"/>
</dbReference>